<evidence type="ECO:0000259" key="3">
    <source>
        <dbReference type="Pfam" id="PF01551"/>
    </source>
</evidence>
<gene>
    <name evidence="5" type="ORF">C7451_104136</name>
</gene>
<evidence type="ECO:0000256" key="1">
    <source>
        <dbReference type="ARBA" id="ARBA00022729"/>
    </source>
</evidence>
<feature type="transmembrane region" description="Helical" evidence="2">
    <location>
        <begin position="42"/>
        <end position="64"/>
    </location>
</feature>
<feature type="domain" description="DUF5930" evidence="4">
    <location>
        <begin position="6"/>
        <end position="85"/>
    </location>
</feature>
<dbReference type="FunFam" id="2.70.70.10:FF:000006">
    <property type="entry name" value="M23 family peptidase"/>
    <property type="match status" value="1"/>
</dbReference>
<protein>
    <submittedName>
        <fullName evidence="5">Murein DD-endopeptidase MepM/ murein hydrolase activator NlpD</fullName>
    </submittedName>
</protein>
<dbReference type="Pfam" id="PF01551">
    <property type="entry name" value="Peptidase_M23"/>
    <property type="match status" value="1"/>
</dbReference>
<keyword evidence="2" id="KW-0812">Transmembrane</keyword>
<dbReference type="InterPro" id="IPR011055">
    <property type="entry name" value="Dup_hybrid_motif"/>
</dbReference>
<keyword evidence="2" id="KW-0472">Membrane</keyword>
<name>A0A2V3V9U7_9SPHN</name>
<evidence type="ECO:0000313" key="5">
    <source>
        <dbReference type="EMBL" id="PXW77641.1"/>
    </source>
</evidence>
<dbReference type="PANTHER" id="PTHR21666">
    <property type="entry name" value="PEPTIDASE-RELATED"/>
    <property type="match status" value="1"/>
</dbReference>
<dbReference type="Pfam" id="PF19353">
    <property type="entry name" value="DUF5930"/>
    <property type="match status" value="1"/>
</dbReference>
<proteinExistence type="predicted"/>
<evidence type="ECO:0000259" key="4">
    <source>
        <dbReference type="Pfam" id="PF19353"/>
    </source>
</evidence>
<organism evidence="5 6">
    <name type="scientific">Blastomonas natatoria</name>
    <dbReference type="NCBI Taxonomy" id="34015"/>
    <lineage>
        <taxon>Bacteria</taxon>
        <taxon>Pseudomonadati</taxon>
        <taxon>Pseudomonadota</taxon>
        <taxon>Alphaproteobacteria</taxon>
        <taxon>Sphingomonadales</taxon>
        <taxon>Sphingomonadaceae</taxon>
        <taxon>Blastomonas</taxon>
    </lineage>
</organism>
<keyword evidence="2" id="KW-1133">Transmembrane helix</keyword>
<evidence type="ECO:0000256" key="2">
    <source>
        <dbReference type="SAM" id="Phobius"/>
    </source>
</evidence>
<dbReference type="Proteomes" id="UP000248014">
    <property type="component" value="Unassembled WGS sequence"/>
</dbReference>
<keyword evidence="5" id="KW-0378">Hydrolase</keyword>
<dbReference type="AlphaFoldDB" id="A0A2V3V9U7"/>
<evidence type="ECO:0000313" key="6">
    <source>
        <dbReference type="Proteomes" id="UP000248014"/>
    </source>
</evidence>
<dbReference type="PANTHER" id="PTHR21666:SF289">
    <property type="entry name" value="L-ALA--D-GLU ENDOPEPTIDASE"/>
    <property type="match status" value="1"/>
</dbReference>
<dbReference type="SUPFAM" id="SSF51261">
    <property type="entry name" value="Duplicated hybrid motif"/>
    <property type="match status" value="1"/>
</dbReference>
<dbReference type="InterPro" id="IPR050570">
    <property type="entry name" value="Cell_wall_metabolism_enzyme"/>
</dbReference>
<feature type="domain" description="M23ase beta-sheet core" evidence="3">
    <location>
        <begin position="274"/>
        <end position="368"/>
    </location>
</feature>
<dbReference type="InterPro" id="IPR045974">
    <property type="entry name" value="DUF5930"/>
</dbReference>
<reference evidence="5 6" key="1">
    <citation type="submission" date="2018-05" db="EMBL/GenBank/DDBJ databases">
        <title>Genomic Encyclopedia of Type Strains, Phase IV (KMG-IV): sequencing the most valuable type-strain genomes for metagenomic binning, comparative biology and taxonomic classification.</title>
        <authorList>
            <person name="Goeker M."/>
        </authorList>
    </citation>
    <scope>NUCLEOTIDE SEQUENCE [LARGE SCALE GENOMIC DNA]</scope>
    <source>
        <strain evidence="5 6">DSM 3183</strain>
    </source>
</reference>
<comment type="caution">
    <text evidence="5">The sequence shown here is derived from an EMBL/GenBank/DDBJ whole genome shotgun (WGS) entry which is preliminary data.</text>
</comment>
<dbReference type="Gene3D" id="2.70.70.10">
    <property type="entry name" value="Glucose Permease (Domain IIA)"/>
    <property type="match status" value="1"/>
</dbReference>
<keyword evidence="6" id="KW-1185">Reference proteome</keyword>
<dbReference type="RefSeq" id="WP_244181667.1">
    <property type="nucleotide sequence ID" value="NZ_QJJM01000004.1"/>
</dbReference>
<dbReference type="CDD" id="cd12797">
    <property type="entry name" value="M23_peptidase"/>
    <property type="match status" value="1"/>
</dbReference>
<dbReference type="GO" id="GO:0004222">
    <property type="term" value="F:metalloendopeptidase activity"/>
    <property type="evidence" value="ECO:0007669"/>
    <property type="project" value="TreeGrafter"/>
</dbReference>
<dbReference type="EMBL" id="QJJM01000004">
    <property type="protein sequence ID" value="PXW77641.1"/>
    <property type="molecule type" value="Genomic_DNA"/>
</dbReference>
<dbReference type="InterPro" id="IPR016047">
    <property type="entry name" value="M23ase_b-sheet_dom"/>
</dbReference>
<sequence>MGISTMHKRVTDALALWFPDREFFMRSQGQIKFVKVSARLQMTVAGAVAAALLLWLIVTLAMLVSQYSISMERLALVRKQAEIESSAGRVAAYRSSVEDVAQDLEKRQAFLEDIVTSYIGEQAASEDAGTVVGPAEKGSSDEAAQTARKISAMVPEAAGLAKMEARQIAFVETLTRAAAIRAKNAEQAIRKFGLNPDMVARASASAQGGPFIPFKGSRNARLDPRFTALGQTLARMDALERGLVAIPSGTPALAPAITSGFGYRRDPFTGAAALHSGIDFKGAHGSPILAAAQGKVVYAGVKSGYGNCVEVAHGNGLVTRYAHLSSIGVRVGQKVDKGGRLGGMGSTGRSTGTHLHFEVRHNDRAMNPRQFLEANRDVLKIQAVAEQRTDDAGR</sequence>
<keyword evidence="1" id="KW-0732">Signal</keyword>
<accession>A0A2V3V9U7</accession>